<organism evidence="3 4">
    <name type="scientific">Eleusine coracana subsp. coracana</name>
    <dbReference type="NCBI Taxonomy" id="191504"/>
    <lineage>
        <taxon>Eukaryota</taxon>
        <taxon>Viridiplantae</taxon>
        <taxon>Streptophyta</taxon>
        <taxon>Embryophyta</taxon>
        <taxon>Tracheophyta</taxon>
        <taxon>Spermatophyta</taxon>
        <taxon>Magnoliopsida</taxon>
        <taxon>Liliopsida</taxon>
        <taxon>Poales</taxon>
        <taxon>Poaceae</taxon>
        <taxon>PACMAD clade</taxon>
        <taxon>Chloridoideae</taxon>
        <taxon>Cynodonteae</taxon>
        <taxon>Eleusininae</taxon>
        <taxon>Eleusine</taxon>
    </lineage>
</organism>
<protein>
    <submittedName>
        <fullName evidence="3">Uncharacterized protein</fullName>
    </submittedName>
</protein>
<dbReference type="InterPro" id="IPR012459">
    <property type="entry name" value="Rrp15"/>
</dbReference>
<dbReference type="PANTHER" id="PTHR13245:SF14">
    <property type="entry name" value="RRP15-LIKE PROTEIN"/>
    <property type="match status" value="1"/>
</dbReference>
<keyword evidence="4" id="KW-1185">Reference proteome</keyword>
<dbReference type="GO" id="GO:0000470">
    <property type="term" value="P:maturation of LSU-rRNA"/>
    <property type="evidence" value="ECO:0007669"/>
    <property type="project" value="TreeGrafter"/>
</dbReference>
<feature type="region of interest" description="Disordered" evidence="2">
    <location>
        <begin position="1"/>
        <end position="62"/>
    </location>
</feature>
<dbReference type="PANTHER" id="PTHR13245">
    <property type="entry name" value="RRP15-LIKE PROTEIN"/>
    <property type="match status" value="1"/>
</dbReference>
<name>A0AAV5CFJ5_ELECO</name>
<feature type="compositionally biased region" description="Acidic residues" evidence="2">
    <location>
        <begin position="46"/>
        <end position="58"/>
    </location>
</feature>
<proteinExistence type="inferred from homology"/>
<reference evidence="3" key="1">
    <citation type="journal article" date="2018" name="DNA Res.">
        <title>Multiple hybrid de novo genome assembly of finger millet, an orphan allotetraploid crop.</title>
        <authorList>
            <person name="Hatakeyama M."/>
            <person name="Aluri S."/>
            <person name="Balachadran M.T."/>
            <person name="Sivarajan S.R."/>
            <person name="Patrignani A."/>
            <person name="Gruter S."/>
            <person name="Poveda L."/>
            <person name="Shimizu-Inatsugi R."/>
            <person name="Baeten J."/>
            <person name="Francoijs K.J."/>
            <person name="Nataraja K.N."/>
            <person name="Reddy Y.A.N."/>
            <person name="Phadnis S."/>
            <person name="Ravikumar R.L."/>
            <person name="Schlapbach R."/>
            <person name="Sreeman S.M."/>
            <person name="Shimizu K.K."/>
        </authorList>
    </citation>
    <scope>NUCLEOTIDE SEQUENCE</scope>
</reference>
<feature type="compositionally biased region" description="Low complexity" evidence="2">
    <location>
        <begin position="1"/>
        <end position="10"/>
    </location>
</feature>
<evidence type="ECO:0000313" key="4">
    <source>
        <dbReference type="Proteomes" id="UP001054889"/>
    </source>
</evidence>
<reference evidence="3" key="2">
    <citation type="submission" date="2021-12" db="EMBL/GenBank/DDBJ databases">
        <title>Resequencing data analysis of finger millet.</title>
        <authorList>
            <person name="Hatakeyama M."/>
            <person name="Aluri S."/>
            <person name="Balachadran M.T."/>
            <person name="Sivarajan S.R."/>
            <person name="Poveda L."/>
            <person name="Shimizu-Inatsugi R."/>
            <person name="Schlapbach R."/>
            <person name="Sreeman S.M."/>
            <person name="Shimizu K.K."/>
        </authorList>
    </citation>
    <scope>NUCLEOTIDE SEQUENCE</scope>
</reference>
<accession>A0AAV5CFJ5</accession>
<dbReference type="GO" id="GO:0000460">
    <property type="term" value="P:maturation of 5.8S rRNA"/>
    <property type="evidence" value="ECO:0007669"/>
    <property type="project" value="TreeGrafter"/>
</dbReference>
<evidence type="ECO:0000256" key="1">
    <source>
        <dbReference type="ARBA" id="ARBA00007462"/>
    </source>
</evidence>
<comment type="similarity">
    <text evidence="1">Belongs to the RRP15 family.</text>
</comment>
<evidence type="ECO:0000256" key="2">
    <source>
        <dbReference type="SAM" id="MobiDB-lite"/>
    </source>
</evidence>
<sequence>MAAAAPQAVSAPPPATAALRRKRARDHNSGDEDHQHDHDDNALPVNEEEAFSSSDDESGGAVTRFDQGCRAFRAAFLKIMAKTLPDDPLGPPLSARRTRLSATKLAKAVEEHKPRGHQARKEKGVAAERCHVLPKHHLGLESPEEELAKIAAQHKALSGCSVW</sequence>
<feature type="compositionally biased region" description="Basic and acidic residues" evidence="2">
    <location>
        <begin position="26"/>
        <end position="41"/>
    </location>
</feature>
<dbReference type="EMBL" id="BQKI01000006">
    <property type="protein sequence ID" value="GJM97121.1"/>
    <property type="molecule type" value="Genomic_DNA"/>
</dbReference>
<dbReference type="AlphaFoldDB" id="A0AAV5CFJ5"/>
<comment type="caution">
    <text evidence="3">The sequence shown here is derived from an EMBL/GenBank/DDBJ whole genome shotgun (WGS) entry which is preliminary data.</text>
</comment>
<evidence type="ECO:0000313" key="3">
    <source>
        <dbReference type="EMBL" id="GJM97121.1"/>
    </source>
</evidence>
<dbReference type="GO" id="GO:0030687">
    <property type="term" value="C:preribosome, large subunit precursor"/>
    <property type="evidence" value="ECO:0007669"/>
    <property type="project" value="TreeGrafter"/>
</dbReference>
<dbReference type="Proteomes" id="UP001054889">
    <property type="component" value="Unassembled WGS sequence"/>
</dbReference>
<gene>
    <name evidence="3" type="primary">ga14024</name>
    <name evidence="3" type="ORF">PR202_ga14024</name>
</gene>